<evidence type="ECO:0000313" key="3">
    <source>
        <dbReference type="Proteomes" id="UP000287601"/>
    </source>
</evidence>
<dbReference type="Proteomes" id="UP000287601">
    <property type="component" value="Chromosome"/>
</dbReference>
<dbReference type="PANTHER" id="PTHR38462">
    <property type="entry name" value="EXONUCLEASE-LIKE PROTEIN"/>
    <property type="match status" value="1"/>
</dbReference>
<dbReference type="Pfam" id="PF13482">
    <property type="entry name" value="RNase_H_2"/>
    <property type="match status" value="1"/>
</dbReference>
<dbReference type="EMBL" id="CP035281">
    <property type="protein sequence ID" value="QAT42383.1"/>
    <property type="molecule type" value="Genomic_DNA"/>
</dbReference>
<protein>
    <recommendedName>
        <fullName evidence="1">YprB ribonuclease H-like domain-containing protein</fullName>
    </recommendedName>
</protein>
<keyword evidence="3" id="KW-1185">Reference proteome</keyword>
<dbReference type="AlphaFoldDB" id="A0A410PTY2"/>
<name>A0A410PTY2_9FIRM</name>
<proteinExistence type="predicted"/>
<organism evidence="2 3">
    <name type="scientific">Aminipila luticellarii</name>
    <dbReference type="NCBI Taxonomy" id="2507160"/>
    <lineage>
        <taxon>Bacteria</taxon>
        <taxon>Bacillati</taxon>
        <taxon>Bacillota</taxon>
        <taxon>Clostridia</taxon>
        <taxon>Peptostreptococcales</taxon>
        <taxon>Anaerovoracaceae</taxon>
        <taxon>Aminipila</taxon>
    </lineage>
</organism>
<dbReference type="OrthoDB" id="9790530at2"/>
<dbReference type="InterPro" id="IPR038720">
    <property type="entry name" value="YprB_RNase_H-like_dom"/>
</dbReference>
<dbReference type="PANTHER" id="PTHR38462:SF1">
    <property type="entry name" value="YPRB RIBONUCLEASE H-LIKE DOMAIN-CONTAINING PROTEIN"/>
    <property type="match status" value="1"/>
</dbReference>
<dbReference type="Gene3D" id="3.30.420.10">
    <property type="entry name" value="Ribonuclease H-like superfamily/Ribonuclease H"/>
    <property type="match status" value="1"/>
</dbReference>
<gene>
    <name evidence="2" type="ORF">EQM06_03575</name>
</gene>
<dbReference type="KEGG" id="amij:EQM06_03575"/>
<evidence type="ECO:0000259" key="1">
    <source>
        <dbReference type="Pfam" id="PF13482"/>
    </source>
</evidence>
<dbReference type="InterPro" id="IPR036397">
    <property type="entry name" value="RNaseH_sf"/>
</dbReference>
<sequence>MCGIINTDTESGVATHCIMQRRCLHGKLNYILQALRMVITMYIMQNDYIDNKYTKYQSRLLDFYIGNIDSSKIGVLDIETTGLSPRTSQFILGGLLIYTDSGATLKQYFAESLEEEKDTLIAFLDDIKNLDIVITYNGKHFDLNFLKIRMQRLNIYPDYQFPYNLDLYLLLNGHSSLRKLLPNLKQKTVENFMGLWSARTDEISGAESVEMYQRFLVTQSEELRRLIMLHNSDDVLQLSQLLPVLEKSDIHKAFFSLGFPIGDLHISKISFESKDIKISGHQKNPLTYCAYDLDNCPCSLNFNRFSEEFYVNLPIIRKSGLIIADTKAFEKDFSDLQKYDTYDNGFVVLKQGNSINYMETNHFIKILMERILEVIIPK</sequence>
<reference evidence="2 3" key="1">
    <citation type="submission" date="2019-01" db="EMBL/GenBank/DDBJ databases">
        <title>Draft genomes of a novel of Aminipila strains.</title>
        <authorList>
            <person name="Ma S."/>
        </authorList>
    </citation>
    <scope>NUCLEOTIDE SEQUENCE [LARGE SCALE GENOMIC DNA]</scope>
    <source>
        <strain evidence="3">JN-39</strain>
    </source>
</reference>
<dbReference type="SUPFAM" id="SSF53098">
    <property type="entry name" value="Ribonuclease H-like"/>
    <property type="match status" value="1"/>
</dbReference>
<dbReference type="GO" id="GO:0003676">
    <property type="term" value="F:nucleic acid binding"/>
    <property type="evidence" value="ECO:0007669"/>
    <property type="project" value="InterPro"/>
</dbReference>
<dbReference type="InterPro" id="IPR012337">
    <property type="entry name" value="RNaseH-like_sf"/>
</dbReference>
<feature type="domain" description="YprB ribonuclease H-like" evidence="1">
    <location>
        <begin position="76"/>
        <end position="242"/>
    </location>
</feature>
<evidence type="ECO:0000313" key="2">
    <source>
        <dbReference type="EMBL" id="QAT42383.1"/>
    </source>
</evidence>
<accession>A0A410PTY2</accession>